<evidence type="ECO:0000256" key="7">
    <source>
        <dbReference type="HAMAP-Rule" id="MF_00523"/>
    </source>
</evidence>
<dbReference type="PANTHER" id="PTHR43378">
    <property type="entry name" value="UDP-3-O-ACYLGLUCOSAMINE N-ACYLTRANSFERASE"/>
    <property type="match status" value="1"/>
</dbReference>
<evidence type="ECO:0000313" key="11">
    <source>
        <dbReference type="Proteomes" id="UP000248798"/>
    </source>
</evidence>
<name>A0A328FDS3_9BACT</name>
<protein>
    <recommendedName>
        <fullName evidence="7">UDP-3-O-acylglucosamine N-acyltransferase</fullName>
        <ecNumber evidence="7">2.3.1.191</ecNumber>
    </recommendedName>
</protein>
<keyword evidence="1 7" id="KW-0444">Lipid biosynthesis</keyword>
<dbReference type="PANTHER" id="PTHR43378:SF2">
    <property type="entry name" value="UDP-3-O-ACYLGLUCOSAMINE N-ACYLTRANSFERASE 1, MITOCHONDRIAL-RELATED"/>
    <property type="match status" value="1"/>
</dbReference>
<dbReference type="CDD" id="cd03352">
    <property type="entry name" value="LbH_LpxD"/>
    <property type="match status" value="1"/>
</dbReference>
<comment type="catalytic activity">
    <reaction evidence="7">
        <text>a UDP-3-O-[(3R)-3-hydroxyacyl]-alpha-D-glucosamine + a (3R)-hydroxyacyl-[ACP] = a UDP-2-N,3-O-bis[(3R)-3-hydroxyacyl]-alpha-D-glucosamine + holo-[ACP] + H(+)</text>
        <dbReference type="Rhea" id="RHEA:53836"/>
        <dbReference type="Rhea" id="RHEA-COMP:9685"/>
        <dbReference type="Rhea" id="RHEA-COMP:9945"/>
        <dbReference type="ChEBI" id="CHEBI:15378"/>
        <dbReference type="ChEBI" id="CHEBI:64479"/>
        <dbReference type="ChEBI" id="CHEBI:78827"/>
        <dbReference type="ChEBI" id="CHEBI:137740"/>
        <dbReference type="ChEBI" id="CHEBI:137748"/>
        <dbReference type="EC" id="2.3.1.191"/>
    </reaction>
</comment>
<gene>
    <name evidence="7 10" type="primary">lpxD</name>
    <name evidence="10" type="ORF">DO021_13255</name>
    <name evidence="9" type="ORF">EYB58_15130</name>
</gene>
<evidence type="ECO:0000313" key="10">
    <source>
        <dbReference type="EMBL" id="RAM01582.1"/>
    </source>
</evidence>
<dbReference type="Proteomes" id="UP000248798">
    <property type="component" value="Unassembled WGS sequence"/>
</dbReference>
<evidence type="ECO:0000313" key="9">
    <source>
        <dbReference type="EMBL" id="QBH14129.1"/>
    </source>
</evidence>
<proteinExistence type="inferred from homology"/>
<dbReference type="SUPFAM" id="SSF51161">
    <property type="entry name" value="Trimeric LpxA-like enzymes"/>
    <property type="match status" value="1"/>
</dbReference>
<dbReference type="GO" id="GO:0016020">
    <property type="term" value="C:membrane"/>
    <property type="evidence" value="ECO:0007669"/>
    <property type="project" value="GOC"/>
</dbReference>
<evidence type="ECO:0000256" key="2">
    <source>
        <dbReference type="ARBA" id="ARBA00022556"/>
    </source>
</evidence>
<dbReference type="InterPro" id="IPR011004">
    <property type="entry name" value="Trimer_LpxA-like_sf"/>
</dbReference>
<comment type="subunit">
    <text evidence="7">Homotrimer.</text>
</comment>
<dbReference type="HAMAP" id="MF_00523">
    <property type="entry name" value="LpxD"/>
    <property type="match status" value="1"/>
</dbReference>
<evidence type="ECO:0000256" key="4">
    <source>
        <dbReference type="ARBA" id="ARBA00022737"/>
    </source>
</evidence>
<dbReference type="NCBIfam" id="TIGR01853">
    <property type="entry name" value="lipid_A_lpxD"/>
    <property type="match status" value="1"/>
</dbReference>
<dbReference type="InterPro" id="IPR020573">
    <property type="entry name" value="UDP_GlcNAc_AcTrfase_non-rep"/>
</dbReference>
<evidence type="ECO:0000256" key="6">
    <source>
        <dbReference type="ARBA" id="ARBA00023315"/>
    </source>
</evidence>
<feature type="active site" description="Proton acceptor" evidence="7">
    <location>
        <position position="237"/>
    </location>
</feature>
<keyword evidence="5 7" id="KW-0443">Lipid metabolism</keyword>
<feature type="domain" description="UDP-3-O-[3-hydroxymyristoyl] glucosamine N-acyltransferase non-repeat region" evidence="8">
    <location>
        <begin position="23"/>
        <end position="86"/>
    </location>
</feature>
<organism evidence="10 11">
    <name type="scientific">Desulfobacter hydrogenophilus</name>
    <dbReference type="NCBI Taxonomy" id="2291"/>
    <lineage>
        <taxon>Bacteria</taxon>
        <taxon>Pseudomonadati</taxon>
        <taxon>Thermodesulfobacteriota</taxon>
        <taxon>Desulfobacteria</taxon>
        <taxon>Desulfobacterales</taxon>
        <taxon>Desulfobacteraceae</taxon>
        <taxon>Desulfobacter</taxon>
    </lineage>
</organism>
<comment type="pathway">
    <text evidence="7">Bacterial outer membrane biogenesis; LPS lipid A biosynthesis.</text>
</comment>
<reference evidence="9 12" key="2">
    <citation type="submission" date="2019-02" db="EMBL/GenBank/DDBJ databases">
        <title>Complete genome sequence of Desulfobacter hydrogenophilus AcRS1.</title>
        <authorList>
            <person name="Marietou A."/>
            <person name="Lund M.B."/>
            <person name="Marshall I.P.G."/>
            <person name="Schreiber L."/>
            <person name="Jorgensen B."/>
        </authorList>
    </citation>
    <scope>NUCLEOTIDE SEQUENCE [LARGE SCALE GENOMIC DNA]</scope>
    <source>
        <strain evidence="9 12">AcRS1</strain>
    </source>
</reference>
<dbReference type="AlphaFoldDB" id="A0A328FDS3"/>
<dbReference type="Proteomes" id="UP000293902">
    <property type="component" value="Chromosome"/>
</dbReference>
<dbReference type="GO" id="GO:0016410">
    <property type="term" value="F:N-acyltransferase activity"/>
    <property type="evidence" value="ECO:0007669"/>
    <property type="project" value="InterPro"/>
</dbReference>
<evidence type="ECO:0000256" key="1">
    <source>
        <dbReference type="ARBA" id="ARBA00022516"/>
    </source>
</evidence>
<dbReference type="GO" id="GO:0009245">
    <property type="term" value="P:lipid A biosynthetic process"/>
    <property type="evidence" value="ECO:0007669"/>
    <property type="project" value="UniProtKB-UniRule"/>
</dbReference>
<dbReference type="UniPathway" id="UPA00973"/>
<keyword evidence="4 7" id="KW-0677">Repeat</keyword>
<keyword evidence="12" id="KW-1185">Reference proteome</keyword>
<dbReference type="PROSITE" id="PS00101">
    <property type="entry name" value="HEXAPEP_TRANSFERASES"/>
    <property type="match status" value="1"/>
</dbReference>
<reference evidence="10 11" key="1">
    <citation type="submission" date="2018-06" db="EMBL/GenBank/DDBJ databases">
        <title>Complete Genome Sequence of Desulfobacter hydrogenophilus (DSM3380).</title>
        <authorList>
            <person name="Marietou A."/>
            <person name="Schreiber L."/>
            <person name="Marshall I."/>
            <person name="Jorgensen B."/>
        </authorList>
    </citation>
    <scope>NUCLEOTIDE SEQUENCE [LARGE SCALE GENOMIC DNA]</scope>
    <source>
        <strain evidence="10 11">DSM 3380</strain>
    </source>
</reference>
<dbReference type="InterPro" id="IPR001451">
    <property type="entry name" value="Hexapep"/>
</dbReference>
<keyword evidence="6 7" id="KW-0012">Acyltransferase</keyword>
<dbReference type="EMBL" id="CP036313">
    <property type="protein sequence ID" value="QBH14129.1"/>
    <property type="molecule type" value="Genomic_DNA"/>
</dbReference>
<accession>A0A328FDS3</accession>
<keyword evidence="3 7" id="KW-0808">Transferase</keyword>
<comment type="function">
    <text evidence="7">Catalyzes the N-acylation of UDP-3-O-acylglucosamine using 3-hydroxyacyl-ACP as the acyl donor. Is involved in the biosynthesis of lipid A, a phosphorylated glycolipid that anchors the lipopolysaccharide to the outer membrane of the cell.</text>
</comment>
<dbReference type="Pfam" id="PF04613">
    <property type="entry name" value="LpxD"/>
    <property type="match status" value="1"/>
</dbReference>
<evidence type="ECO:0000256" key="5">
    <source>
        <dbReference type="ARBA" id="ARBA00023098"/>
    </source>
</evidence>
<comment type="similarity">
    <text evidence="7">Belongs to the transferase hexapeptide repeat family. LpxD subfamily.</text>
</comment>
<dbReference type="OrthoDB" id="9784739at2"/>
<dbReference type="Pfam" id="PF00132">
    <property type="entry name" value="Hexapep"/>
    <property type="match status" value="2"/>
</dbReference>
<dbReference type="RefSeq" id="WP_111957434.1">
    <property type="nucleotide sequence ID" value="NZ_CP036313.1"/>
</dbReference>
<evidence type="ECO:0000256" key="3">
    <source>
        <dbReference type="ARBA" id="ARBA00022679"/>
    </source>
</evidence>
<dbReference type="Gene3D" id="2.160.10.10">
    <property type="entry name" value="Hexapeptide repeat proteins"/>
    <property type="match status" value="1"/>
</dbReference>
<dbReference type="InterPro" id="IPR018357">
    <property type="entry name" value="Hexapep_transf_CS"/>
</dbReference>
<dbReference type="NCBIfam" id="NF002060">
    <property type="entry name" value="PRK00892.1"/>
    <property type="match status" value="1"/>
</dbReference>
<evidence type="ECO:0000313" key="12">
    <source>
        <dbReference type="Proteomes" id="UP000293902"/>
    </source>
</evidence>
<evidence type="ECO:0000259" key="8">
    <source>
        <dbReference type="Pfam" id="PF04613"/>
    </source>
</evidence>
<dbReference type="EC" id="2.3.1.191" evidence="7"/>
<dbReference type="EMBL" id="QLNI01000025">
    <property type="protein sequence ID" value="RAM01582.1"/>
    <property type="molecule type" value="Genomic_DNA"/>
</dbReference>
<dbReference type="GO" id="GO:0103118">
    <property type="term" value="F:UDP-3-O-[(3R)-3-hydroxyacyl]-glucosamine N-acyltransferase activity"/>
    <property type="evidence" value="ECO:0007669"/>
    <property type="project" value="UniProtKB-EC"/>
</dbReference>
<sequence length="345" mass="36343">MLTADQIAAMVNARIHGDPGKAISGVSSFDDAGSTDLTFAVDHSFFSRLDETKAGIILVPNDAPAVSGITLLYSDNPKLAFFQVVAHLMPAEPLKEFIHPSAVIADDCVIGDGTRIEAHVSIGQGCTIGSHVHIMANTVIGKQCRIDDSCRISPNVTLVDKTRIGRQSIIHPNCVIGSDGFGFVQDGYAHAKLIHTGYVHIGACCEIGAGNTIDRGTLGITHIGNGVKTDNQVHIAHNVKIGDNTLVVAQVGIAGSTTIGKNVIIAGKAGISGHLDIGDGAIVGPYAGVVGNVSPGDIVSGIPHMPHKIWLKVSRIIPRLPSLRTRLLSLEKRIKKLESNRTEQP</sequence>
<keyword evidence="2 7" id="KW-0441">Lipid A biosynthesis</keyword>
<dbReference type="Gene3D" id="3.40.1390.10">
    <property type="entry name" value="MurE/MurF, N-terminal domain"/>
    <property type="match status" value="1"/>
</dbReference>
<dbReference type="InterPro" id="IPR007691">
    <property type="entry name" value="LpxD"/>
</dbReference>